<feature type="domain" description="Thiamine-binding protein" evidence="2">
    <location>
        <begin position="18"/>
        <end position="96"/>
    </location>
</feature>
<organism evidence="3 4">
    <name type="scientific">Staphylococcus lugdunensis</name>
    <dbReference type="NCBI Taxonomy" id="28035"/>
    <lineage>
        <taxon>Bacteria</taxon>
        <taxon>Bacillati</taxon>
        <taxon>Bacillota</taxon>
        <taxon>Bacilli</taxon>
        <taxon>Bacillales</taxon>
        <taxon>Staphylococcaceae</taxon>
        <taxon>Staphylococcus</taxon>
    </lineage>
</organism>
<comment type="similarity">
    <text evidence="1">Belongs to the UPF0045 family.</text>
</comment>
<dbReference type="PANTHER" id="PTHR33777">
    <property type="entry name" value="UPF0045 PROTEIN ECM15"/>
    <property type="match status" value="1"/>
</dbReference>
<gene>
    <name evidence="3" type="ORF">HMPREF3225_01664</name>
</gene>
<dbReference type="Gene3D" id="3.30.70.930">
    <property type="match status" value="1"/>
</dbReference>
<dbReference type="EMBL" id="LRQI01000074">
    <property type="protein sequence ID" value="KXA37491.1"/>
    <property type="molecule type" value="Genomic_DNA"/>
</dbReference>
<dbReference type="Proteomes" id="UP000070063">
    <property type="component" value="Unassembled WGS sequence"/>
</dbReference>
<dbReference type="InterPro" id="IPR002767">
    <property type="entry name" value="Thiamine_BP"/>
</dbReference>
<dbReference type="InterPro" id="IPR029756">
    <property type="entry name" value="MTH1187/YkoF-like"/>
</dbReference>
<dbReference type="InterPro" id="IPR051614">
    <property type="entry name" value="UPF0045_domain"/>
</dbReference>
<proteinExistence type="inferred from homology"/>
<evidence type="ECO:0000313" key="3">
    <source>
        <dbReference type="EMBL" id="KXA37491.1"/>
    </source>
</evidence>
<evidence type="ECO:0000259" key="2">
    <source>
        <dbReference type="Pfam" id="PF01910"/>
    </source>
</evidence>
<comment type="caution">
    <text evidence="3">The sequence shown here is derived from an EMBL/GenBank/DDBJ whole genome shotgun (WGS) entry which is preliminary data.</text>
</comment>
<evidence type="ECO:0000256" key="1">
    <source>
        <dbReference type="ARBA" id="ARBA00010272"/>
    </source>
</evidence>
<name>A0ABD4EEX0_STALU</name>
<dbReference type="Pfam" id="PF01910">
    <property type="entry name" value="Thiamine_BP"/>
    <property type="match status" value="1"/>
</dbReference>
<protein>
    <recommendedName>
        <fullName evidence="2">Thiamine-binding protein domain-containing protein</fullName>
    </recommendedName>
</protein>
<dbReference type="SUPFAM" id="SSF89957">
    <property type="entry name" value="MTH1187/YkoF-like"/>
    <property type="match status" value="1"/>
</dbReference>
<dbReference type="AlphaFoldDB" id="A0ABD4EEX0"/>
<reference evidence="3 4" key="1">
    <citation type="submission" date="2016-01" db="EMBL/GenBank/DDBJ databases">
        <authorList>
            <person name="Mitreva M."/>
            <person name="Pepin K.H."/>
            <person name="Mihindukulasuriya K.A."/>
            <person name="Fulton R."/>
            <person name="Fronick C."/>
            <person name="O'Laughlin M."/>
            <person name="Miner T."/>
            <person name="Herter B."/>
            <person name="Rosa B.A."/>
            <person name="Cordes M."/>
            <person name="Tomlinson C."/>
            <person name="Wollam A."/>
            <person name="Palsikar V.B."/>
            <person name="Mardis E.R."/>
            <person name="Wilson R.K."/>
        </authorList>
    </citation>
    <scope>NUCLEOTIDE SEQUENCE [LARGE SCALE GENOMIC DNA]</scope>
    <source>
        <strain evidence="3 4">MJR7738</strain>
    </source>
</reference>
<sequence>MNIKNNFFEVIMMQDTLMSIQIIPKTPQNDDVIPYVDEAIKLIEQSGLHYRVGPLETTVQGEMSACLILIQKLNERMVELECSSIISQVKFYHVPEGISIETLTGKYDG</sequence>
<dbReference type="PANTHER" id="PTHR33777:SF1">
    <property type="entry name" value="UPF0045 PROTEIN ECM15"/>
    <property type="match status" value="1"/>
</dbReference>
<accession>A0ABD4EEX0</accession>
<evidence type="ECO:0000313" key="4">
    <source>
        <dbReference type="Proteomes" id="UP000070063"/>
    </source>
</evidence>